<gene>
    <name evidence="1" type="ORF">KPL71_021889</name>
</gene>
<sequence length="365" mass="40824">MEVETISRECIKPSAPTPLHLKHTNSVSKINFAIILLPLGPYTIPLINLSDASDIDHILGFSMNFNDEGIYFVEDRSKSPLNEFLNQPDPSLKLLSGRNAGTHVANVQITSFPCGGRVICACFSHMLGDGTSFSLFMKPAVMCPNFDASILFRPNEAYPRELNWNSLFTRFFETAIADLKAKAIISSCEKNPTCVEIVSAQLSKHIMAAFKLKSPRPPLPGNLIGNIVWHANVLCEDEEVELAGLASQLREVITKLDGDFLKSLQGTEAYYDVKYRIIFSSWCTFGFYEIHFGWGRPTWVRCVGLDGSIITHSPIIILTDTRLRDGIEAWVFLLEEDMALLEVDRELLAFATIGSKSFHTELTIW</sequence>
<protein>
    <submittedName>
        <fullName evidence="1">HXXXD-type acyl-transferase family protein</fullName>
    </submittedName>
</protein>
<accession>A0ACB8JJ54</accession>
<name>A0ACB8JJ54_CITSI</name>
<proteinExistence type="predicted"/>
<evidence type="ECO:0000313" key="2">
    <source>
        <dbReference type="Proteomes" id="UP000829398"/>
    </source>
</evidence>
<reference evidence="2" key="1">
    <citation type="journal article" date="2023" name="Hortic. Res.">
        <title>A chromosome-level phased genome enabling allele-level studies in sweet orange: a case study on citrus Huanglongbing tolerance.</title>
        <authorList>
            <person name="Wu B."/>
            <person name="Yu Q."/>
            <person name="Deng Z."/>
            <person name="Duan Y."/>
            <person name="Luo F."/>
            <person name="Gmitter F. Jr."/>
        </authorList>
    </citation>
    <scope>NUCLEOTIDE SEQUENCE [LARGE SCALE GENOMIC DNA]</scope>
    <source>
        <strain evidence="2">cv. Valencia</strain>
    </source>
</reference>
<keyword evidence="2" id="KW-1185">Reference proteome</keyword>
<evidence type="ECO:0000313" key="1">
    <source>
        <dbReference type="EMBL" id="KAH9717591.1"/>
    </source>
</evidence>
<dbReference type="Proteomes" id="UP000829398">
    <property type="component" value="Chromosome 7"/>
</dbReference>
<dbReference type="EMBL" id="CM039176">
    <property type="protein sequence ID" value="KAH9717591.1"/>
    <property type="molecule type" value="Genomic_DNA"/>
</dbReference>
<organism evidence="1 2">
    <name type="scientific">Citrus sinensis</name>
    <name type="common">Sweet orange</name>
    <name type="synonym">Citrus aurantium var. sinensis</name>
    <dbReference type="NCBI Taxonomy" id="2711"/>
    <lineage>
        <taxon>Eukaryota</taxon>
        <taxon>Viridiplantae</taxon>
        <taxon>Streptophyta</taxon>
        <taxon>Embryophyta</taxon>
        <taxon>Tracheophyta</taxon>
        <taxon>Spermatophyta</taxon>
        <taxon>Magnoliopsida</taxon>
        <taxon>eudicotyledons</taxon>
        <taxon>Gunneridae</taxon>
        <taxon>Pentapetalae</taxon>
        <taxon>rosids</taxon>
        <taxon>malvids</taxon>
        <taxon>Sapindales</taxon>
        <taxon>Rutaceae</taxon>
        <taxon>Aurantioideae</taxon>
        <taxon>Citrus</taxon>
    </lineage>
</organism>
<comment type="caution">
    <text evidence="1">The sequence shown here is derived from an EMBL/GenBank/DDBJ whole genome shotgun (WGS) entry which is preliminary data.</text>
</comment>